<evidence type="ECO:0000256" key="5">
    <source>
        <dbReference type="ARBA" id="ARBA00038359"/>
    </source>
</evidence>
<feature type="transmembrane region" description="Helical" evidence="6">
    <location>
        <begin position="88"/>
        <end position="113"/>
    </location>
</feature>
<evidence type="ECO:0000256" key="4">
    <source>
        <dbReference type="ARBA" id="ARBA00023136"/>
    </source>
</evidence>
<dbReference type="GO" id="GO:0016020">
    <property type="term" value="C:membrane"/>
    <property type="evidence" value="ECO:0007669"/>
    <property type="project" value="UniProtKB-SubCell"/>
</dbReference>
<evidence type="ECO:0000256" key="3">
    <source>
        <dbReference type="ARBA" id="ARBA00022989"/>
    </source>
</evidence>
<dbReference type="Proteomes" id="UP000028524">
    <property type="component" value="Unassembled WGS sequence"/>
</dbReference>
<gene>
    <name evidence="8" type="ORF">S40285_08995</name>
</gene>
<dbReference type="STRING" id="1283841.A0A084QY71"/>
<keyword evidence="2 6" id="KW-0812">Transmembrane</keyword>
<evidence type="ECO:0000259" key="7">
    <source>
        <dbReference type="Pfam" id="PF20684"/>
    </source>
</evidence>
<dbReference type="PANTHER" id="PTHR33048:SF155">
    <property type="entry name" value="INTEGRAL MEMBRANE PROTEIN"/>
    <property type="match status" value="1"/>
</dbReference>
<comment type="similarity">
    <text evidence="5">Belongs to the SAT4 family.</text>
</comment>
<dbReference type="InParanoid" id="A0A084QY71"/>
<feature type="domain" description="Rhodopsin" evidence="7">
    <location>
        <begin position="32"/>
        <end position="218"/>
    </location>
</feature>
<feature type="transmembrane region" description="Helical" evidence="6">
    <location>
        <begin position="125"/>
        <end position="147"/>
    </location>
</feature>
<keyword evidence="9" id="KW-1185">Reference proteome</keyword>
<dbReference type="OMA" id="AMMAVMY"/>
<dbReference type="HOGENOM" id="CLU_028200_3_7_1"/>
<dbReference type="InterPro" id="IPR049326">
    <property type="entry name" value="Rhodopsin_dom_fungi"/>
</dbReference>
<dbReference type="Pfam" id="PF20684">
    <property type="entry name" value="Fung_rhodopsin"/>
    <property type="match status" value="1"/>
</dbReference>
<dbReference type="InterPro" id="IPR052337">
    <property type="entry name" value="SAT4-like"/>
</dbReference>
<comment type="subcellular location">
    <subcellularLocation>
        <location evidence="1">Membrane</location>
        <topology evidence="1">Multi-pass membrane protein</topology>
    </subcellularLocation>
</comment>
<dbReference type="AlphaFoldDB" id="A0A084QY71"/>
<evidence type="ECO:0000256" key="2">
    <source>
        <dbReference type="ARBA" id="ARBA00022692"/>
    </source>
</evidence>
<proteinExistence type="inferred from homology"/>
<dbReference type="OrthoDB" id="5429740at2759"/>
<reference evidence="8 9" key="1">
    <citation type="journal article" date="2014" name="BMC Genomics">
        <title>Comparative genome sequencing reveals chemotype-specific gene clusters in the toxigenic black mold Stachybotrys.</title>
        <authorList>
            <person name="Semeiks J."/>
            <person name="Borek D."/>
            <person name="Otwinowski Z."/>
            <person name="Grishin N.V."/>
        </authorList>
    </citation>
    <scope>NUCLEOTIDE SEQUENCE [LARGE SCALE GENOMIC DNA]</scope>
    <source>
        <strain evidence="8 9">IBT 40285</strain>
    </source>
</reference>
<name>A0A084QY71_STAC4</name>
<sequence>MPPDLASENKGPRTLAIVWSFNMVASLCVVGRIWSRLMKLHRLGLDDCLVLVSLVTSYTYLGFVIASIQAGSGRHAVVLAPDDLERVLFLTTVGFIPGILSFTIPKYAVVMLVSKLFNASRLQIWTIWSMAVLNTLLIIACIVVVWARCSSPSAMWTIGGNLDCWDQQISVAIGITAGVFSAVFDFYLAIYPGIVLWRMPINLKKKIVLSTALGFGILFNGKFDHLDEVRIYSKIPKATCLGFLEPWSN</sequence>
<keyword evidence="4 6" id="KW-0472">Membrane</keyword>
<dbReference type="EMBL" id="KL659666">
    <property type="protein sequence ID" value="KFA68906.1"/>
    <property type="molecule type" value="Genomic_DNA"/>
</dbReference>
<accession>A0A084QY71</accession>
<feature type="transmembrane region" description="Helical" evidence="6">
    <location>
        <begin position="47"/>
        <end position="68"/>
    </location>
</feature>
<feature type="transmembrane region" description="Helical" evidence="6">
    <location>
        <begin position="16"/>
        <end position="35"/>
    </location>
</feature>
<evidence type="ECO:0000256" key="6">
    <source>
        <dbReference type="SAM" id="Phobius"/>
    </source>
</evidence>
<evidence type="ECO:0000313" key="9">
    <source>
        <dbReference type="Proteomes" id="UP000028524"/>
    </source>
</evidence>
<keyword evidence="3 6" id="KW-1133">Transmembrane helix</keyword>
<evidence type="ECO:0000313" key="8">
    <source>
        <dbReference type="EMBL" id="KFA68906.1"/>
    </source>
</evidence>
<organism evidence="8 9">
    <name type="scientific">Stachybotrys chlorohalonatus (strain IBT 40285)</name>
    <dbReference type="NCBI Taxonomy" id="1283841"/>
    <lineage>
        <taxon>Eukaryota</taxon>
        <taxon>Fungi</taxon>
        <taxon>Dikarya</taxon>
        <taxon>Ascomycota</taxon>
        <taxon>Pezizomycotina</taxon>
        <taxon>Sordariomycetes</taxon>
        <taxon>Hypocreomycetidae</taxon>
        <taxon>Hypocreales</taxon>
        <taxon>Stachybotryaceae</taxon>
        <taxon>Stachybotrys</taxon>
    </lineage>
</organism>
<protein>
    <recommendedName>
        <fullName evidence="7">Rhodopsin domain-containing protein</fullName>
    </recommendedName>
</protein>
<evidence type="ECO:0000256" key="1">
    <source>
        <dbReference type="ARBA" id="ARBA00004141"/>
    </source>
</evidence>
<feature type="transmembrane region" description="Helical" evidence="6">
    <location>
        <begin position="167"/>
        <end position="197"/>
    </location>
</feature>
<dbReference type="PANTHER" id="PTHR33048">
    <property type="entry name" value="PTH11-LIKE INTEGRAL MEMBRANE PROTEIN (AFU_ORTHOLOGUE AFUA_5G11245)"/>
    <property type="match status" value="1"/>
</dbReference>